<dbReference type="Proteomes" id="UP000176288">
    <property type="component" value="Chromosome"/>
</dbReference>
<dbReference type="SUPFAM" id="SSF56801">
    <property type="entry name" value="Acetyl-CoA synthetase-like"/>
    <property type="match status" value="1"/>
</dbReference>
<dbReference type="STRING" id="1912795.BK816_04175"/>
<dbReference type="GO" id="GO:0016020">
    <property type="term" value="C:membrane"/>
    <property type="evidence" value="ECO:0007669"/>
    <property type="project" value="TreeGrafter"/>
</dbReference>
<dbReference type="Pfam" id="PF00501">
    <property type="entry name" value="AMP-binding"/>
    <property type="match status" value="1"/>
</dbReference>
<dbReference type="Gene3D" id="3.40.50.12780">
    <property type="entry name" value="N-terminal domain of ligase-like"/>
    <property type="match status" value="1"/>
</dbReference>
<evidence type="ECO:0000256" key="3">
    <source>
        <dbReference type="ARBA" id="ARBA00022832"/>
    </source>
</evidence>
<organism evidence="7 8">
    <name type="scientific">Boudabousia tangfeifanii</name>
    <dbReference type="NCBI Taxonomy" id="1912795"/>
    <lineage>
        <taxon>Bacteria</taxon>
        <taxon>Bacillati</taxon>
        <taxon>Actinomycetota</taxon>
        <taxon>Actinomycetes</taxon>
        <taxon>Actinomycetales</taxon>
        <taxon>Actinomycetaceae</taxon>
        <taxon>Boudabousia</taxon>
    </lineage>
</organism>
<gene>
    <name evidence="7" type="ORF">BK816_04175</name>
</gene>
<proteinExistence type="inferred from homology"/>
<evidence type="ECO:0000256" key="4">
    <source>
        <dbReference type="ARBA" id="ARBA00023098"/>
    </source>
</evidence>
<keyword evidence="2" id="KW-0436">Ligase</keyword>
<keyword evidence="3" id="KW-0276">Fatty acid metabolism</keyword>
<name>A0A1D9MK46_9ACTO</name>
<evidence type="ECO:0000259" key="6">
    <source>
        <dbReference type="Pfam" id="PF00501"/>
    </source>
</evidence>
<comment type="similarity">
    <text evidence="1">Belongs to the ATP-dependent AMP-binding enzyme family.</text>
</comment>
<dbReference type="InterPro" id="IPR000873">
    <property type="entry name" value="AMP-dep_synth/lig_dom"/>
</dbReference>
<evidence type="ECO:0000256" key="5">
    <source>
        <dbReference type="ARBA" id="ARBA00032875"/>
    </source>
</evidence>
<dbReference type="OrthoDB" id="9803968at2"/>
<dbReference type="AlphaFoldDB" id="A0A1D9MK46"/>
<accession>A0A1D9MK46</accession>
<dbReference type="PANTHER" id="PTHR43272">
    <property type="entry name" value="LONG-CHAIN-FATTY-ACID--COA LIGASE"/>
    <property type="match status" value="1"/>
</dbReference>
<sequence>MLISFLNKKSKINPVVPPVDTLGELFSARLKRTPKATAVYKKDPVGGEWLPLTVSEVSAQLDAVSRGLLGLGYKKGDAIAILGATSLEWMLLDVAAVSIGLISVPIYESDSPAQIRHILTDAQIQMVVTQTVGQAALVKTQLEALGTEKTPVWDFEDGALAKISQAGSTISDKELKAAKNAVKGEDLATIVYTSGTTSTPKGVELTHYNFAKTIYDIQFIAPKLLLDPEATMFLFLPTAHVLARYVQFAILASAPALAHGPNIKNLVSDMQSLNPTSIMVVPRVLEKIRLAARNQAPSGVKKRLFNWCEKQSIAYSKALEEDGRPPLALRRKHALAAKLVLSKIKSQFGSGIDLVVCGGAPLNAELGHFFRGIGLDLIEGYGMTETTGPATVNRPGKAIMGTVGTLLQGTEVKFTEQGEILLRGSQIMRGYHNLPEETAKALDEDGWLHTGDLGHMGPEGHVIITGRAKDVIVTAGGKNVAPIPLEDELRSHPLISQAVVLGDQKPFISALIVLNQEALPNWFRNHNLPFVDITAALAEPKLKASLQKAVDRANKLVSRAESIREFRILPGDFTEANGLLTPSLKVKRAAVIARYQDLVDDIYQGKKRK</sequence>
<dbReference type="Pfam" id="PF23562">
    <property type="entry name" value="AMP-binding_C_3"/>
    <property type="match status" value="1"/>
</dbReference>
<dbReference type="KEGG" id="avu:BK816_04175"/>
<protein>
    <recommendedName>
        <fullName evidence="5">Acyl-CoA synthetase</fullName>
    </recommendedName>
</protein>
<evidence type="ECO:0000313" key="7">
    <source>
        <dbReference type="EMBL" id="AOZ72588.1"/>
    </source>
</evidence>
<dbReference type="InterPro" id="IPR042099">
    <property type="entry name" value="ANL_N_sf"/>
</dbReference>
<evidence type="ECO:0000256" key="2">
    <source>
        <dbReference type="ARBA" id="ARBA00022598"/>
    </source>
</evidence>
<reference evidence="7 8" key="1">
    <citation type="submission" date="2016-10" db="EMBL/GenBank/DDBJ databases">
        <title>Actinomyces aegypiusis sp. nov., isolated from the Aegypius monachus in Qinghai Tibet Plateau China.</title>
        <authorList>
            <person name="Wang Y."/>
        </authorList>
    </citation>
    <scope>NUCLEOTIDE SEQUENCE [LARGE SCALE GENOMIC DNA]</scope>
    <source>
        <strain evidence="7 8">VUL4_3</strain>
    </source>
</reference>
<dbReference type="InterPro" id="IPR020845">
    <property type="entry name" value="AMP-binding_CS"/>
</dbReference>
<dbReference type="PANTHER" id="PTHR43272:SF32">
    <property type="entry name" value="AMP-DEPENDENT SYNTHETASE_LIGASE DOMAIN-CONTAINING PROTEIN"/>
    <property type="match status" value="1"/>
</dbReference>
<dbReference type="CDD" id="cd05907">
    <property type="entry name" value="VL_LC_FACS_like"/>
    <property type="match status" value="1"/>
</dbReference>
<evidence type="ECO:0000313" key="8">
    <source>
        <dbReference type="Proteomes" id="UP000176288"/>
    </source>
</evidence>
<dbReference type="EMBL" id="CP017812">
    <property type="protein sequence ID" value="AOZ72588.1"/>
    <property type="molecule type" value="Genomic_DNA"/>
</dbReference>
<keyword evidence="8" id="KW-1185">Reference proteome</keyword>
<dbReference type="PROSITE" id="PS00455">
    <property type="entry name" value="AMP_BINDING"/>
    <property type="match status" value="1"/>
</dbReference>
<keyword evidence="4" id="KW-0443">Lipid metabolism</keyword>
<evidence type="ECO:0000256" key="1">
    <source>
        <dbReference type="ARBA" id="ARBA00006432"/>
    </source>
</evidence>
<feature type="domain" description="AMP-dependent synthetase/ligase" evidence="6">
    <location>
        <begin position="27"/>
        <end position="432"/>
    </location>
</feature>
<dbReference type="GO" id="GO:0004467">
    <property type="term" value="F:long-chain fatty acid-CoA ligase activity"/>
    <property type="evidence" value="ECO:0007669"/>
    <property type="project" value="TreeGrafter"/>
</dbReference>